<accession>A0A2X0M7Y1</accession>
<proteinExistence type="predicted"/>
<feature type="compositionally biased region" description="Low complexity" evidence="1">
    <location>
        <begin position="277"/>
        <end position="300"/>
    </location>
</feature>
<dbReference type="Pfam" id="PF01933">
    <property type="entry name" value="CofD"/>
    <property type="match status" value="1"/>
</dbReference>
<gene>
    <name evidence="2" type="primary">BQ5605_C007g04797</name>
    <name evidence="2" type="ORF">BQ5605_C007G04797</name>
</gene>
<organism evidence="2 3">
    <name type="scientific">Microbotryum silenes-dioicae</name>
    <dbReference type="NCBI Taxonomy" id="796604"/>
    <lineage>
        <taxon>Eukaryota</taxon>
        <taxon>Fungi</taxon>
        <taxon>Dikarya</taxon>
        <taxon>Basidiomycota</taxon>
        <taxon>Pucciniomycotina</taxon>
        <taxon>Microbotryomycetes</taxon>
        <taxon>Microbotryales</taxon>
        <taxon>Microbotryaceae</taxon>
        <taxon>Microbotryum</taxon>
    </lineage>
</organism>
<feature type="compositionally biased region" description="Low complexity" evidence="1">
    <location>
        <begin position="9"/>
        <end position="31"/>
    </location>
</feature>
<dbReference type="PANTHER" id="PTHR31240:SF0">
    <property type="entry name" value="MATERNAL EFFECT EMBRYO ARREST 18"/>
    <property type="match status" value="1"/>
</dbReference>
<feature type="region of interest" description="Disordered" evidence="1">
    <location>
        <begin position="339"/>
        <end position="360"/>
    </location>
</feature>
<dbReference type="InterPro" id="IPR002882">
    <property type="entry name" value="CofD"/>
</dbReference>
<feature type="region of interest" description="Disordered" evidence="1">
    <location>
        <begin position="270"/>
        <end position="301"/>
    </location>
</feature>
<dbReference type="EMBL" id="FQNC01000045">
    <property type="protein sequence ID" value="SGY63397.1"/>
    <property type="molecule type" value="Genomic_DNA"/>
</dbReference>
<dbReference type="PANTHER" id="PTHR31240">
    <property type="entry name" value="MATERNAL EFFECT EMBRYO ARREST 18"/>
    <property type="match status" value="1"/>
</dbReference>
<dbReference type="AlphaFoldDB" id="A0A2X0M7Y1"/>
<dbReference type="Gene3D" id="3.40.50.10680">
    <property type="entry name" value="CofD-like domains"/>
    <property type="match status" value="2"/>
</dbReference>
<keyword evidence="3" id="KW-1185">Reference proteome</keyword>
<dbReference type="InterPro" id="IPR038136">
    <property type="entry name" value="CofD-like_dom_sf"/>
</dbReference>
<dbReference type="Proteomes" id="UP000249464">
    <property type="component" value="Unassembled WGS sequence"/>
</dbReference>
<evidence type="ECO:0000256" key="1">
    <source>
        <dbReference type="SAM" id="MobiDB-lite"/>
    </source>
</evidence>
<dbReference type="STRING" id="796604.A0A2X0M7Y1"/>
<name>A0A2X0M7Y1_9BASI</name>
<reference evidence="2 3" key="1">
    <citation type="submission" date="2016-11" db="EMBL/GenBank/DDBJ databases">
        <authorList>
            <person name="Jaros S."/>
            <person name="Januszkiewicz K."/>
            <person name="Wedrychowicz H."/>
        </authorList>
    </citation>
    <scope>NUCLEOTIDE SEQUENCE [LARGE SCALE GENOMIC DNA]</scope>
</reference>
<feature type="region of interest" description="Disordered" evidence="1">
    <location>
        <begin position="1"/>
        <end position="31"/>
    </location>
</feature>
<dbReference type="GO" id="GO:0043743">
    <property type="term" value="F:LPPG:FO 2-phospho-L-lactate transferase activity"/>
    <property type="evidence" value="ECO:0007669"/>
    <property type="project" value="InterPro"/>
</dbReference>
<sequence>MSYFPHCNPTSSSSPSSSSARRAPPASGTAPSASLLAASSILSPLATSSFHRNDLLHTAHSGASTTTLASTQSALPLELQSVCVIGGGMGCNAILGAFGAAQKISYVVPISDDGGSSSEIQRVLGQSRLVRLIPESSPNSPLFAIRRLLEHRLGDNDSIQVKAEWHSIVEGKHPLWQGIPNDRKETIRAFLIHVEAAILRKARRGFSYKRASIGNLFVAGAQLFLGSIPSAIFLFTSITDIPHEKVRVVPVINTASTATIAAELEDGTIIPGQSDISHPSQSSESLSQPSQPSTPSLLAPNLPAPVRIPPLPGAAISHPLNISRVSTPALLFEARTLGDEEDDDDDPSGQGQDGLKNPNVGFSKDEIIPLQSRIKRILYLNSFGSEIYPRANPLFLESLKTSTWSVQKRCDLHPLIYSPGSLYTSIIPCLALRNVGPSIVDSPTLKYKILLLNSRLDRESAGYDAGDFMRAIQGACAAPYGEEEREVKRIEVREVVSHLVYVEEGEVRVDREEMETLGIVCVPVRTPSRLFDEAVVAGALSSIFAEER</sequence>
<protein>
    <submittedName>
        <fullName evidence="2">BQ5605_C007g04797 protein</fullName>
    </submittedName>
</protein>
<evidence type="ECO:0000313" key="3">
    <source>
        <dbReference type="Proteomes" id="UP000249464"/>
    </source>
</evidence>
<evidence type="ECO:0000313" key="2">
    <source>
        <dbReference type="EMBL" id="SGY63397.1"/>
    </source>
</evidence>
<dbReference type="SUPFAM" id="SSF142338">
    <property type="entry name" value="CofD-like"/>
    <property type="match status" value="1"/>
</dbReference>